<keyword evidence="2" id="KW-1185">Reference proteome</keyword>
<dbReference type="Proteomes" id="UP000008068">
    <property type="component" value="Unassembled WGS sequence"/>
</dbReference>
<sequence>MKDDGTGAWFSMKNVYAVCVDYTETDKCTPEDKSSFLLAYSNDLSIGEFNGLVNYLKVNFPKEKISPQFNTFLQVRFDANNNDGVSSSTDIDEWFSTLEKNPPNPSDALDPSEETDIIDVLKNHTATCGSKIVVLMKRPLLETNYYTMTVENLQKLRTTLYTISPVLENREHLGITKMSALTDGYGIFSNAPYPDALANIPLLGTSYCLYSFNIRITGNREPFKLYDLKINTTGVYTLMIISDIKLEGTNYFELEYTDYDNSQNKGTLNSSIIDAYQNMIWKELTFEAGVYLLMLKNDLPGYQDFYAANTRVYSKEPVDYWVP</sequence>
<accession>G0N2M6</accession>
<dbReference type="EMBL" id="GL379830">
    <property type="protein sequence ID" value="EGT50826.1"/>
    <property type="molecule type" value="Genomic_DNA"/>
</dbReference>
<dbReference type="InParanoid" id="G0N2M6"/>
<organism evidence="2">
    <name type="scientific">Caenorhabditis brenneri</name>
    <name type="common">Nematode worm</name>
    <dbReference type="NCBI Taxonomy" id="135651"/>
    <lineage>
        <taxon>Eukaryota</taxon>
        <taxon>Metazoa</taxon>
        <taxon>Ecdysozoa</taxon>
        <taxon>Nematoda</taxon>
        <taxon>Chromadorea</taxon>
        <taxon>Rhabditida</taxon>
        <taxon>Rhabditina</taxon>
        <taxon>Rhabditomorpha</taxon>
        <taxon>Rhabditoidea</taxon>
        <taxon>Rhabditidae</taxon>
        <taxon>Peloderinae</taxon>
        <taxon>Caenorhabditis</taxon>
    </lineage>
</organism>
<dbReference type="HOGENOM" id="CLU_861161_0_0_1"/>
<reference evidence="2" key="1">
    <citation type="submission" date="2011-07" db="EMBL/GenBank/DDBJ databases">
        <authorList>
            <consortium name="Caenorhabditis brenneri Sequencing and Analysis Consortium"/>
            <person name="Wilson R.K."/>
        </authorList>
    </citation>
    <scope>NUCLEOTIDE SEQUENCE [LARGE SCALE GENOMIC DNA]</scope>
    <source>
        <strain evidence="2">PB2801</strain>
    </source>
</reference>
<dbReference type="eggNOG" id="KOG4297">
    <property type="taxonomic scope" value="Eukaryota"/>
</dbReference>
<proteinExistence type="predicted"/>
<gene>
    <name evidence="1" type="ORF">CAEBREN_05058</name>
</gene>
<dbReference type="STRING" id="135651.G0N2M6"/>
<protein>
    <submittedName>
        <fullName evidence="1">Uncharacterized protein</fullName>
    </submittedName>
</protein>
<evidence type="ECO:0000313" key="1">
    <source>
        <dbReference type="EMBL" id="EGT50826.1"/>
    </source>
</evidence>
<evidence type="ECO:0000313" key="2">
    <source>
        <dbReference type="Proteomes" id="UP000008068"/>
    </source>
</evidence>
<dbReference type="AlphaFoldDB" id="G0N2M6"/>
<name>G0N2M6_CAEBE</name>